<dbReference type="GO" id="GO:0010420">
    <property type="term" value="F:polyprenyldihydroxybenzoate methyltransferase activity"/>
    <property type="evidence" value="ECO:0007669"/>
    <property type="project" value="InterPro"/>
</dbReference>
<dbReference type="PANTHER" id="PTHR43464:SF19">
    <property type="entry name" value="UBIQUINONE BIOSYNTHESIS O-METHYLTRANSFERASE, MITOCHONDRIAL"/>
    <property type="match status" value="1"/>
</dbReference>
<feature type="domain" description="Methyltransferase type 11" evidence="5">
    <location>
        <begin position="77"/>
        <end position="176"/>
    </location>
</feature>
<dbReference type="GO" id="GO:0005739">
    <property type="term" value="C:mitochondrion"/>
    <property type="evidence" value="ECO:0007669"/>
    <property type="project" value="TreeGrafter"/>
</dbReference>
<dbReference type="InterPro" id="IPR010233">
    <property type="entry name" value="UbiG_MeTrfase"/>
</dbReference>
<accession>A0A5N4AHJ2</accession>
<dbReference type="InterPro" id="IPR013216">
    <property type="entry name" value="Methyltransf_11"/>
</dbReference>
<organism evidence="6 7">
    <name type="scientific">Photinus pyralis</name>
    <name type="common">Common eastern firefly</name>
    <name type="synonym">Lampyris pyralis</name>
    <dbReference type="NCBI Taxonomy" id="7054"/>
    <lineage>
        <taxon>Eukaryota</taxon>
        <taxon>Metazoa</taxon>
        <taxon>Ecdysozoa</taxon>
        <taxon>Arthropoda</taxon>
        <taxon>Hexapoda</taxon>
        <taxon>Insecta</taxon>
        <taxon>Pterygota</taxon>
        <taxon>Neoptera</taxon>
        <taxon>Endopterygota</taxon>
        <taxon>Coleoptera</taxon>
        <taxon>Polyphaga</taxon>
        <taxon>Elateriformia</taxon>
        <taxon>Elateroidea</taxon>
        <taxon>Lampyridae</taxon>
        <taxon>Lampyrinae</taxon>
        <taxon>Photinus</taxon>
    </lineage>
</organism>
<evidence type="ECO:0000259" key="5">
    <source>
        <dbReference type="Pfam" id="PF08241"/>
    </source>
</evidence>
<dbReference type="InterPro" id="IPR029063">
    <property type="entry name" value="SAM-dependent_MTases_sf"/>
</dbReference>
<dbReference type="EMBL" id="VVIM01000007">
    <property type="protein sequence ID" value="KAB0796830.1"/>
    <property type="molecule type" value="Genomic_DNA"/>
</dbReference>
<keyword evidence="7" id="KW-1185">Reference proteome</keyword>
<dbReference type="AlphaFoldDB" id="A0A5N4AHJ2"/>
<name>A0A5N4AHJ2_PHOPY</name>
<dbReference type="Proteomes" id="UP000327044">
    <property type="component" value="Unassembled WGS sequence"/>
</dbReference>
<keyword evidence="4" id="KW-0949">S-adenosyl-L-methionine</keyword>
<evidence type="ECO:0000256" key="1">
    <source>
        <dbReference type="ARBA" id="ARBA00022603"/>
    </source>
</evidence>
<dbReference type="PANTHER" id="PTHR43464">
    <property type="entry name" value="METHYLTRANSFERASE"/>
    <property type="match status" value="1"/>
</dbReference>
<dbReference type="InParanoid" id="A0A5N4AHJ2"/>
<dbReference type="CDD" id="cd02440">
    <property type="entry name" value="AdoMet_MTases"/>
    <property type="match status" value="1"/>
</dbReference>
<dbReference type="Pfam" id="PF08241">
    <property type="entry name" value="Methyltransf_11"/>
    <property type="match status" value="1"/>
</dbReference>
<sequence>MHSTYLISCKMSTNRSTINEKEVSFFKNLSEGWWKEDSGLQLLHETNRLMGAFVQEELFRTGLKTQGARGSGQVKILEVGCGGGFLTEILARMDCEVTAIEVVPELVEIAKNHASSGPVTSKTTTYIAQSIEDHAKHNANKYDVVVSNFVLEHVDEKEYFLDSCTKCVKRGGLLIVSAMSKTIWSWLIINLYERVFAYVPRGTDDWNMCITAQDTHKMIRKNNFEIIDTRGYFHNILTGKLSWWSWWSIAYVIEAKKLY</sequence>
<dbReference type="Gene3D" id="3.40.50.150">
    <property type="entry name" value="Vaccinia Virus protein VP39"/>
    <property type="match status" value="1"/>
</dbReference>
<dbReference type="SUPFAM" id="SSF53335">
    <property type="entry name" value="S-adenosyl-L-methionine-dependent methyltransferases"/>
    <property type="match status" value="1"/>
</dbReference>
<evidence type="ECO:0000256" key="3">
    <source>
        <dbReference type="ARBA" id="ARBA00022688"/>
    </source>
</evidence>
<reference evidence="6 7" key="1">
    <citation type="journal article" date="2018" name="Elife">
        <title>Firefly genomes illuminate parallel origins of bioluminescence in beetles.</title>
        <authorList>
            <person name="Fallon T.R."/>
            <person name="Lower S.E."/>
            <person name="Chang C.H."/>
            <person name="Bessho-Uehara M."/>
            <person name="Martin G.J."/>
            <person name="Bewick A.J."/>
            <person name="Behringer M."/>
            <person name="Debat H.J."/>
            <person name="Wong I."/>
            <person name="Day J.C."/>
            <person name="Suvorov A."/>
            <person name="Silva C.J."/>
            <person name="Stanger-Hall K.F."/>
            <person name="Hall D.W."/>
            <person name="Schmitz R.J."/>
            <person name="Nelson D.R."/>
            <person name="Lewis S.M."/>
            <person name="Shigenobu S."/>
            <person name="Bybee S.M."/>
            <person name="Larracuente A.M."/>
            <person name="Oba Y."/>
            <person name="Weng J.K."/>
        </authorList>
    </citation>
    <scope>NUCLEOTIDE SEQUENCE [LARGE SCALE GENOMIC DNA]</scope>
    <source>
        <strain evidence="6">1611_PpyrPB1</strain>
        <tissue evidence="6">Whole body</tissue>
    </source>
</reference>
<proteinExistence type="predicted"/>
<keyword evidence="3" id="KW-0831">Ubiquinone biosynthesis</keyword>
<evidence type="ECO:0000313" key="6">
    <source>
        <dbReference type="EMBL" id="KAB0796830.1"/>
    </source>
</evidence>
<dbReference type="NCBIfam" id="TIGR01983">
    <property type="entry name" value="UbiG"/>
    <property type="match status" value="1"/>
</dbReference>
<evidence type="ECO:0000256" key="2">
    <source>
        <dbReference type="ARBA" id="ARBA00022679"/>
    </source>
</evidence>
<comment type="caution">
    <text evidence="6">The sequence shown here is derived from an EMBL/GenBank/DDBJ whole genome shotgun (WGS) entry which is preliminary data.</text>
</comment>
<protein>
    <recommendedName>
        <fullName evidence="5">Methyltransferase type 11 domain-containing protein</fullName>
    </recommendedName>
</protein>
<evidence type="ECO:0000313" key="7">
    <source>
        <dbReference type="Proteomes" id="UP000327044"/>
    </source>
</evidence>
<dbReference type="GO" id="GO:0061542">
    <property type="term" value="F:3-demethylubiquinol 3-O-methyltransferase activity"/>
    <property type="evidence" value="ECO:0007669"/>
    <property type="project" value="InterPro"/>
</dbReference>
<evidence type="ECO:0000256" key="4">
    <source>
        <dbReference type="ARBA" id="ARBA00022691"/>
    </source>
</evidence>
<keyword evidence="2" id="KW-0808">Transferase</keyword>
<gene>
    <name evidence="6" type="ORF">PPYR_10891</name>
</gene>
<dbReference type="GO" id="GO:0032259">
    <property type="term" value="P:methylation"/>
    <property type="evidence" value="ECO:0007669"/>
    <property type="project" value="UniProtKB-KW"/>
</dbReference>
<keyword evidence="1" id="KW-0489">Methyltransferase</keyword>